<dbReference type="RefSeq" id="WP_348863781.1">
    <property type="nucleotide sequence ID" value="NZ_JBEAAL010000017.1"/>
</dbReference>
<protein>
    <submittedName>
        <fullName evidence="2">Nitroreductase</fullName>
    </submittedName>
</protein>
<evidence type="ECO:0000313" key="3">
    <source>
        <dbReference type="Proteomes" id="UP001496627"/>
    </source>
</evidence>
<keyword evidence="3" id="KW-1185">Reference proteome</keyword>
<comment type="caution">
    <text evidence="2">The sequence shown here is derived from an EMBL/GenBank/DDBJ whole genome shotgun (WGS) entry which is preliminary data.</text>
</comment>
<reference evidence="2 3" key="1">
    <citation type="submission" date="2024-05" db="EMBL/GenBank/DDBJ databases">
        <title>Neorhizobium sp. Rsf11, a plant growth promoting and heavy metal resistant PAH-degrader.</title>
        <authorList>
            <person name="Golubev S.N."/>
            <person name="Muratova A.Y."/>
            <person name="Markelova M.I."/>
        </authorList>
    </citation>
    <scope>NUCLEOTIDE SEQUENCE [LARGE SCALE GENOMIC DNA]</scope>
    <source>
        <strain evidence="2 3">Rsf11</strain>
    </source>
</reference>
<accession>A0ABV0M648</accession>
<proteinExistence type="predicted"/>
<feature type="domain" description="Nitroreductase" evidence="1">
    <location>
        <begin position="7"/>
        <end position="166"/>
    </location>
</feature>
<dbReference type="CDD" id="cd02136">
    <property type="entry name" value="PnbA_NfnB-like"/>
    <property type="match status" value="1"/>
</dbReference>
<evidence type="ECO:0000259" key="1">
    <source>
        <dbReference type="Pfam" id="PF00881"/>
    </source>
</evidence>
<dbReference type="Gene3D" id="3.40.109.10">
    <property type="entry name" value="NADH Oxidase"/>
    <property type="match status" value="1"/>
</dbReference>
<name>A0ABV0M648_9HYPH</name>
<gene>
    <name evidence="2" type="ORF">ABK249_20620</name>
</gene>
<dbReference type="Pfam" id="PF00881">
    <property type="entry name" value="Nitroreductase"/>
    <property type="match status" value="1"/>
</dbReference>
<dbReference type="EMBL" id="JBEAAL010000017">
    <property type="protein sequence ID" value="MEQ1407340.1"/>
    <property type="molecule type" value="Genomic_DNA"/>
</dbReference>
<dbReference type="InterPro" id="IPR000415">
    <property type="entry name" value="Nitroreductase-like"/>
</dbReference>
<organism evidence="2 3">
    <name type="scientific">Neorhizobium phenanthreniclasticum</name>
    <dbReference type="NCBI Taxonomy" id="3157917"/>
    <lineage>
        <taxon>Bacteria</taxon>
        <taxon>Pseudomonadati</taxon>
        <taxon>Pseudomonadota</taxon>
        <taxon>Alphaproteobacteria</taxon>
        <taxon>Hyphomicrobiales</taxon>
        <taxon>Rhizobiaceae</taxon>
        <taxon>Rhizobium/Agrobacterium group</taxon>
        <taxon>Neorhizobium</taxon>
    </lineage>
</organism>
<dbReference type="InterPro" id="IPR029479">
    <property type="entry name" value="Nitroreductase"/>
</dbReference>
<dbReference type="PANTHER" id="PTHR23026:SF123">
    <property type="entry name" value="NAD(P)H NITROREDUCTASE RV3131-RELATED"/>
    <property type="match status" value="1"/>
</dbReference>
<evidence type="ECO:0000313" key="2">
    <source>
        <dbReference type="EMBL" id="MEQ1407340.1"/>
    </source>
</evidence>
<dbReference type="Proteomes" id="UP001496627">
    <property type="component" value="Unassembled WGS sequence"/>
</dbReference>
<sequence length="185" mass="20544">MELIEAIYGRRATRAFTAEPVDKSVLEFLVEAAIQAPSAVNEQPWDFTVIRSKPLLDRISSAAKAHVLKANQDNAPPPHLREHLENPDFHIFYHAPALIVISARSGDWAVEDASLAAENLMLAAYARGLGSCWIGFAQRWLETEEGREAIGVPQDFVPVAPIIVGHPSEPMPPVPRNRARLRWLD</sequence>
<dbReference type="PANTHER" id="PTHR23026">
    <property type="entry name" value="NADPH NITROREDUCTASE"/>
    <property type="match status" value="1"/>
</dbReference>
<dbReference type="InterPro" id="IPR050627">
    <property type="entry name" value="Nitroreductase/BluB"/>
</dbReference>
<dbReference type="SUPFAM" id="SSF55469">
    <property type="entry name" value="FMN-dependent nitroreductase-like"/>
    <property type="match status" value="1"/>
</dbReference>